<dbReference type="OrthoDB" id="4488244at2759"/>
<dbReference type="SUPFAM" id="SSF48403">
    <property type="entry name" value="Ankyrin repeat"/>
    <property type="match status" value="1"/>
</dbReference>
<dbReference type="RefSeq" id="XP_026600852.1">
    <property type="nucleotide sequence ID" value="XM_026750839.1"/>
</dbReference>
<dbReference type="Proteomes" id="UP000256690">
    <property type="component" value="Unassembled WGS sequence"/>
</dbReference>
<evidence type="ECO:0000313" key="3">
    <source>
        <dbReference type="Proteomes" id="UP000256690"/>
    </source>
</evidence>
<dbReference type="GeneID" id="38119193"/>
<sequence length="406" mass="46263">MERYPKNTHTKRRREESPLLDTIDPALLMKKPKTDHEISLMDLPYASPTPTVNTSKIELNIGQSFMALSSTGPTGVNEVDYIRGLVKKPELETDTDLMTFLYTGLDSLEASNLRFNPGDMDDTDSTPGPEDITIDLAAINRNTRRPSTGPAPNPLSPANWKVHFGDEKILAERLWATMLIQNVDGIKDLVKEGATPMTSTQFGGHAIDMAVRMENAAMVRALLPNRDALRKYGHRALLVAVNNNSMEMMTALLNMGMRELLAADETAKIIVYGHTCKHGTPEMIDTLSAQGPWFSWKAYWHWCLRLSDQTKKGANGNKVWELKEEYMEREMNKRPLMNRNDVIDTWHEAQELPALHQVMRIHCNANPNNNIDDLYWTEYYNPTKYLNPVKRAPAEYVRRRTGFWDM</sequence>
<dbReference type="Gene3D" id="1.25.40.20">
    <property type="entry name" value="Ankyrin repeat-containing domain"/>
    <property type="match status" value="1"/>
</dbReference>
<dbReference type="AlphaFoldDB" id="A0A3D8R4T2"/>
<proteinExistence type="predicted"/>
<evidence type="ECO:0000256" key="1">
    <source>
        <dbReference type="SAM" id="MobiDB-lite"/>
    </source>
</evidence>
<evidence type="ECO:0008006" key="4">
    <source>
        <dbReference type="Google" id="ProtNLM"/>
    </source>
</evidence>
<feature type="region of interest" description="Disordered" evidence="1">
    <location>
        <begin position="1"/>
        <end position="20"/>
    </location>
</feature>
<gene>
    <name evidence="2" type="ORF">DSM5745_08823</name>
</gene>
<reference evidence="2 3" key="1">
    <citation type="journal article" date="2018" name="IMA Fungus">
        <title>IMA Genome-F 9: Draft genome sequence of Annulohypoxylon stygium, Aspergillus mulundensis, Berkeleyomyces basicola (syn. Thielaviopsis basicola), Ceratocystis smalleyi, two Cercospora beticola strains, Coleophoma cylindrospora, Fusarium fracticaudum, Phialophora cf. hyalina, and Morchella septimelata.</title>
        <authorList>
            <person name="Wingfield B.D."/>
            <person name="Bills G.F."/>
            <person name="Dong Y."/>
            <person name="Huang W."/>
            <person name="Nel W.J."/>
            <person name="Swalarsk-Parry B.S."/>
            <person name="Vaghefi N."/>
            <person name="Wilken P.M."/>
            <person name="An Z."/>
            <person name="de Beer Z.W."/>
            <person name="De Vos L."/>
            <person name="Chen L."/>
            <person name="Duong T.A."/>
            <person name="Gao Y."/>
            <person name="Hammerbacher A."/>
            <person name="Kikkert J.R."/>
            <person name="Li Y."/>
            <person name="Li H."/>
            <person name="Li K."/>
            <person name="Li Q."/>
            <person name="Liu X."/>
            <person name="Ma X."/>
            <person name="Naidoo K."/>
            <person name="Pethybridge S.J."/>
            <person name="Sun J."/>
            <person name="Steenkamp E.T."/>
            <person name="van der Nest M.A."/>
            <person name="van Wyk S."/>
            <person name="Wingfield M.J."/>
            <person name="Xiong C."/>
            <person name="Yue Q."/>
            <person name="Zhang X."/>
        </authorList>
    </citation>
    <scope>NUCLEOTIDE SEQUENCE [LARGE SCALE GENOMIC DNA]</scope>
    <source>
        <strain evidence="2 3">DSM 5745</strain>
    </source>
</reference>
<dbReference type="EMBL" id="PVWQ01000011">
    <property type="protein sequence ID" value="RDW69063.1"/>
    <property type="molecule type" value="Genomic_DNA"/>
</dbReference>
<name>A0A3D8R4T2_9EURO</name>
<feature type="compositionally biased region" description="Basic residues" evidence="1">
    <location>
        <begin position="1"/>
        <end position="12"/>
    </location>
</feature>
<dbReference type="InterPro" id="IPR036770">
    <property type="entry name" value="Ankyrin_rpt-contain_sf"/>
</dbReference>
<keyword evidence="3" id="KW-1185">Reference proteome</keyword>
<protein>
    <recommendedName>
        <fullName evidence="4">Ankyrin repeat protein</fullName>
    </recommendedName>
</protein>
<evidence type="ECO:0000313" key="2">
    <source>
        <dbReference type="EMBL" id="RDW69063.1"/>
    </source>
</evidence>
<organism evidence="2 3">
    <name type="scientific">Aspergillus mulundensis</name>
    <dbReference type="NCBI Taxonomy" id="1810919"/>
    <lineage>
        <taxon>Eukaryota</taxon>
        <taxon>Fungi</taxon>
        <taxon>Dikarya</taxon>
        <taxon>Ascomycota</taxon>
        <taxon>Pezizomycotina</taxon>
        <taxon>Eurotiomycetes</taxon>
        <taxon>Eurotiomycetidae</taxon>
        <taxon>Eurotiales</taxon>
        <taxon>Aspergillaceae</taxon>
        <taxon>Aspergillus</taxon>
        <taxon>Aspergillus subgen. Nidulantes</taxon>
    </lineage>
</organism>
<comment type="caution">
    <text evidence="2">The sequence shown here is derived from an EMBL/GenBank/DDBJ whole genome shotgun (WGS) entry which is preliminary data.</text>
</comment>
<accession>A0A3D8R4T2</accession>